<dbReference type="InterPro" id="IPR046938">
    <property type="entry name" value="DNA_clamp_sf"/>
</dbReference>
<evidence type="ECO:0000256" key="7">
    <source>
        <dbReference type="ARBA" id="ARBA00022705"/>
    </source>
</evidence>
<dbReference type="SMART" id="SM00480">
    <property type="entry name" value="POL3Bc"/>
    <property type="match status" value="1"/>
</dbReference>
<dbReference type="GO" id="GO:0008408">
    <property type="term" value="F:3'-5' exonuclease activity"/>
    <property type="evidence" value="ECO:0007669"/>
    <property type="project" value="InterPro"/>
</dbReference>
<dbReference type="GO" id="GO:0006271">
    <property type="term" value="P:DNA strand elongation involved in DNA replication"/>
    <property type="evidence" value="ECO:0007669"/>
    <property type="project" value="TreeGrafter"/>
</dbReference>
<dbReference type="Pfam" id="PF02768">
    <property type="entry name" value="DNA_pol3_beta_3"/>
    <property type="match status" value="1"/>
</dbReference>
<evidence type="ECO:0000256" key="6">
    <source>
        <dbReference type="ARBA" id="ARBA00022695"/>
    </source>
</evidence>
<dbReference type="OrthoDB" id="8421503at2"/>
<dbReference type="EMBL" id="CP002902">
    <property type="protein sequence ID" value="AEJ44389.1"/>
    <property type="molecule type" value="Genomic_DNA"/>
</dbReference>
<sequence length="369" mass="41191">MRCLIEQKILQPALAALARIAPARTPKTILQGVLIEANGGQVTLTAYDLEVALRMTLEAHVVDSGEIVLPAKLLSDLVRRLPEGPIDIATIPPYHLNASLDSGTTHMELNARDAVEFPTLPDMVGIEPVEIPAKAIVQAIKAVAYAAAKQDQVRRILDGVHVRCEDGRLVWTATDGLRLARMAQKLGRDLPIRFTVPRRGLSELLRLLEDEEDTTVQVYQSANYVMFAWGNVRLYALLYQAEYHDVTRVIPTEFIAECMVERDRLEQAVERAMILAENEHHSVTMDLSDGALHMTSRARDRGQAREEVPILESSGEKVRVTLNARFMLEMLQAMEGATVRMRFAGRSRPVAFHDDDDHLHLISAILTND</sequence>
<feature type="domain" description="DNA polymerase III beta sliding clamp C-terminal" evidence="13">
    <location>
        <begin position="248"/>
        <end position="357"/>
    </location>
</feature>
<dbReference type="GO" id="GO:0005737">
    <property type="term" value="C:cytoplasm"/>
    <property type="evidence" value="ECO:0007669"/>
    <property type="project" value="UniProtKB-SubCell"/>
</dbReference>
<evidence type="ECO:0000313" key="14">
    <source>
        <dbReference type="EMBL" id="AEJ44389.1"/>
    </source>
</evidence>
<dbReference type="InterPro" id="IPR001001">
    <property type="entry name" value="DNA_polIII_beta"/>
</dbReference>
<dbReference type="PIRSF" id="PIRSF000804">
    <property type="entry name" value="DNA_pol_III_b"/>
    <property type="match status" value="1"/>
</dbReference>
<comment type="similarity">
    <text evidence="2 10">Belongs to the beta sliding clamp family.</text>
</comment>
<evidence type="ECO:0000259" key="11">
    <source>
        <dbReference type="Pfam" id="PF00712"/>
    </source>
</evidence>
<dbReference type="HOGENOM" id="CLU_038149_4_1_9"/>
<dbReference type="GO" id="GO:0009360">
    <property type="term" value="C:DNA polymerase III complex"/>
    <property type="evidence" value="ECO:0007669"/>
    <property type="project" value="InterPro"/>
</dbReference>
<reference evidence="15" key="2">
    <citation type="submission" date="2011-06" db="EMBL/GenBank/DDBJ databases">
        <title>The complete genome sequence of Alicyclobacillus acidocaldarius sp. Tc-4-1.</title>
        <authorList>
            <person name="Chen Y."/>
            <person name="He Y."/>
            <person name="Dong Z."/>
            <person name="Hu S."/>
        </authorList>
    </citation>
    <scope>NUCLEOTIDE SEQUENCE [LARGE SCALE GENOMIC DNA]</scope>
    <source>
        <strain evidence="15">Tc-4-1</strain>
    </source>
</reference>
<dbReference type="PANTHER" id="PTHR30478">
    <property type="entry name" value="DNA POLYMERASE III SUBUNIT BETA"/>
    <property type="match status" value="1"/>
</dbReference>
<evidence type="ECO:0000313" key="15">
    <source>
        <dbReference type="Proteomes" id="UP000000292"/>
    </source>
</evidence>
<dbReference type="InterPro" id="IPR022635">
    <property type="entry name" value="DNA_polIII_beta_C"/>
</dbReference>
<feature type="domain" description="DNA polymerase III beta sliding clamp central" evidence="12">
    <location>
        <begin position="131"/>
        <end position="243"/>
    </location>
</feature>
<dbReference type="InterPro" id="IPR022634">
    <property type="entry name" value="DNA_polIII_beta_N"/>
</dbReference>
<gene>
    <name evidence="14" type="ordered locus">TC41_2490</name>
</gene>
<dbReference type="CDD" id="cd00140">
    <property type="entry name" value="beta_clamp"/>
    <property type="match status" value="1"/>
</dbReference>
<keyword evidence="8 10" id="KW-0239">DNA-directed DNA polymerase</keyword>
<keyword evidence="4 10" id="KW-0963">Cytoplasm</keyword>
<evidence type="ECO:0000259" key="12">
    <source>
        <dbReference type="Pfam" id="PF02767"/>
    </source>
</evidence>
<dbReference type="Gene3D" id="3.70.10.10">
    <property type="match status" value="1"/>
</dbReference>
<evidence type="ECO:0000256" key="4">
    <source>
        <dbReference type="ARBA" id="ARBA00022490"/>
    </source>
</evidence>
<protein>
    <recommendedName>
        <fullName evidence="3 10">Beta sliding clamp</fullName>
    </recommendedName>
</protein>
<name>F8IH35_ALIAT</name>
<dbReference type="STRING" id="1048834.TC41_2490"/>
<keyword evidence="9" id="KW-0238">DNA-binding</keyword>
<dbReference type="NCBIfam" id="TIGR00663">
    <property type="entry name" value="dnan"/>
    <property type="match status" value="1"/>
</dbReference>
<feature type="domain" description="DNA polymerase III beta sliding clamp N-terminal" evidence="11">
    <location>
        <begin position="1"/>
        <end position="121"/>
    </location>
</feature>
<dbReference type="Pfam" id="PF00712">
    <property type="entry name" value="DNA_pol3_beta"/>
    <property type="match status" value="1"/>
</dbReference>
<dbReference type="GO" id="GO:0003677">
    <property type="term" value="F:DNA binding"/>
    <property type="evidence" value="ECO:0007669"/>
    <property type="project" value="UniProtKB-UniRule"/>
</dbReference>
<proteinExistence type="inferred from homology"/>
<evidence type="ECO:0000256" key="8">
    <source>
        <dbReference type="ARBA" id="ARBA00022932"/>
    </source>
</evidence>
<dbReference type="SUPFAM" id="SSF55979">
    <property type="entry name" value="DNA clamp"/>
    <property type="match status" value="3"/>
</dbReference>
<dbReference type="RefSeq" id="WP_014465222.1">
    <property type="nucleotide sequence ID" value="NC_017167.1"/>
</dbReference>
<evidence type="ECO:0000259" key="13">
    <source>
        <dbReference type="Pfam" id="PF02768"/>
    </source>
</evidence>
<dbReference type="Proteomes" id="UP000000292">
    <property type="component" value="Chromosome"/>
</dbReference>
<dbReference type="AlphaFoldDB" id="F8IH35"/>
<dbReference type="Pfam" id="PF02767">
    <property type="entry name" value="DNA_pol3_beta_2"/>
    <property type="match status" value="1"/>
</dbReference>
<dbReference type="eggNOG" id="COG0592">
    <property type="taxonomic scope" value="Bacteria"/>
</dbReference>
<comment type="subunit">
    <text evidence="10">Forms a ring-shaped head-to-tail homodimer around DNA.</text>
</comment>
<dbReference type="GO" id="GO:0003887">
    <property type="term" value="F:DNA-directed DNA polymerase activity"/>
    <property type="evidence" value="ECO:0007669"/>
    <property type="project" value="UniProtKB-UniRule"/>
</dbReference>
<accession>F8IH35</accession>
<dbReference type="PATRIC" id="fig|1048834.4.peg.2351"/>
<comment type="function">
    <text evidence="10">Confers DNA tethering and processivity to DNA polymerases and other proteins. Acts as a clamp, forming a ring around DNA (a reaction catalyzed by the clamp-loading complex) which diffuses in an ATP-independent manner freely and bidirectionally along dsDNA. Initially characterized for its ability to contact the catalytic subunit of DNA polymerase III (Pol III), a complex, multichain enzyme responsible for most of the replicative synthesis in bacteria; Pol III exhibits 3'-5' exonuclease proofreading activity. The beta chain is required for initiation of replication as well as for processivity of DNA replication.</text>
</comment>
<evidence type="ECO:0000256" key="2">
    <source>
        <dbReference type="ARBA" id="ARBA00010752"/>
    </source>
</evidence>
<dbReference type="InterPro" id="IPR022637">
    <property type="entry name" value="DNA_polIII_beta_cen"/>
</dbReference>
<organism evidence="14 15">
    <name type="scientific">Alicyclobacillus acidocaldarius (strain Tc-4-1)</name>
    <name type="common">Bacillus acidocaldarius</name>
    <dbReference type="NCBI Taxonomy" id="1048834"/>
    <lineage>
        <taxon>Bacteria</taxon>
        <taxon>Bacillati</taxon>
        <taxon>Bacillota</taxon>
        <taxon>Bacilli</taxon>
        <taxon>Bacillales</taxon>
        <taxon>Alicyclobacillaceae</taxon>
        <taxon>Alicyclobacillus</taxon>
    </lineage>
</organism>
<keyword evidence="5 10" id="KW-0808">Transferase</keyword>
<keyword evidence="7 10" id="KW-0235">DNA replication</keyword>
<evidence type="ECO:0000256" key="3">
    <source>
        <dbReference type="ARBA" id="ARBA00021035"/>
    </source>
</evidence>
<reference evidence="14 15" key="1">
    <citation type="journal article" date="2011" name="J. Bacteriol.">
        <title>Complete Genome Sequence of Alicyclobacillus acidocaldarius Strain Tc-4-1.</title>
        <authorList>
            <person name="Chen Y."/>
            <person name="He Y."/>
            <person name="Zhang B."/>
            <person name="Yang J."/>
            <person name="Li W."/>
            <person name="Dong Z."/>
            <person name="Hu S."/>
        </authorList>
    </citation>
    <scope>NUCLEOTIDE SEQUENCE [LARGE SCALE GENOMIC DNA]</scope>
    <source>
        <strain evidence="14 15">Tc-4-1</strain>
    </source>
</reference>
<evidence type="ECO:0000256" key="5">
    <source>
        <dbReference type="ARBA" id="ARBA00022679"/>
    </source>
</evidence>
<comment type="subcellular location">
    <subcellularLocation>
        <location evidence="1 10">Cytoplasm</location>
    </subcellularLocation>
</comment>
<keyword evidence="6 10" id="KW-0548">Nucleotidyltransferase</keyword>
<dbReference type="KEGG" id="aad:TC41_2490"/>
<evidence type="ECO:0000256" key="9">
    <source>
        <dbReference type="ARBA" id="ARBA00023125"/>
    </source>
</evidence>
<dbReference type="PANTHER" id="PTHR30478:SF0">
    <property type="entry name" value="BETA SLIDING CLAMP"/>
    <property type="match status" value="1"/>
</dbReference>
<evidence type="ECO:0000256" key="10">
    <source>
        <dbReference type="PIRNR" id="PIRNR000804"/>
    </source>
</evidence>
<dbReference type="Gene3D" id="3.10.150.10">
    <property type="entry name" value="DNA Polymerase III, subunit A, domain 2"/>
    <property type="match status" value="1"/>
</dbReference>
<evidence type="ECO:0000256" key="1">
    <source>
        <dbReference type="ARBA" id="ARBA00004496"/>
    </source>
</evidence>